<organism evidence="2 3">
    <name type="scientific">Petrotoga olearia</name>
    <dbReference type="NCBI Taxonomy" id="156203"/>
    <lineage>
        <taxon>Bacteria</taxon>
        <taxon>Thermotogati</taxon>
        <taxon>Thermotogota</taxon>
        <taxon>Thermotogae</taxon>
        <taxon>Petrotogales</taxon>
        <taxon>Petrotogaceae</taxon>
        <taxon>Petrotoga</taxon>
    </lineage>
</organism>
<dbReference type="PANTHER" id="PTHR30244:SF30">
    <property type="entry name" value="BLR5990 PROTEIN"/>
    <property type="match status" value="1"/>
</dbReference>
<dbReference type="Gene3D" id="3.90.1150.10">
    <property type="entry name" value="Aspartate Aminotransferase, domain 1"/>
    <property type="match status" value="1"/>
</dbReference>
<gene>
    <name evidence="2" type="ORF">C8D75_1854</name>
</gene>
<dbReference type="Pfam" id="PF01041">
    <property type="entry name" value="DegT_DnrJ_EryC1"/>
    <property type="match status" value="1"/>
</dbReference>
<dbReference type="PANTHER" id="PTHR30244">
    <property type="entry name" value="TRANSAMINASE"/>
    <property type="match status" value="1"/>
</dbReference>
<keyword evidence="3" id="KW-1185">Reference proteome</keyword>
<protein>
    <submittedName>
        <fullName evidence="2">Perosamine synthetase</fullName>
    </submittedName>
</protein>
<evidence type="ECO:0000313" key="3">
    <source>
        <dbReference type="Proteomes" id="UP000279669"/>
    </source>
</evidence>
<dbReference type="Proteomes" id="UP000279669">
    <property type="component" value="Unassembled WGS sequence"/>
</dbReference>
<accession>A0ABX9UBR7</accession>
<comment type="similarity">
    <text evidence="1">Belongs to the DegT/DnrJ/EryC1 family.</text>
</comment>
<dbReference type="RefSeq" id="WP_245858672.1">
    <property type="nucleotide sequence ID" value="NZ_REFG01000013.1"/>
</dbReference>
<dbReference type="CDD" id="cd00616">
    <property type="entry name" value="AHBA_syn"/>
    <property type="match status" value="1"/>
</dbReference>
<dbReference type="InterPro" id="IPR026385">
    <property type="entry name" value="LegC-like"/>
</dbReference>
<name>A0ABX9UBR7_9BACT</name>
<dbReference type="SUPFAM" id="SSF53383">
    <property type="entry name" value="PLP-dependent transferases"/>
    <property type="match status" value="1"/>
</dbReference>
<proteinExistence type="inferred from homology"/>
<dbReference type="InterPro" id="IPR015421">
    <property type="entry name" value="PyrdxlP-dep_Trfase_major"/>
</dbReference>
<dbReference type="InterPro" id="IPR000653">
    <property type="entry name" value="DegT/StrS_aminotransferase"/>
</dbReference>
<dbReference type="NCBIfam" id="TIGR04181">
    <property type="entry name" value="NHT_00031"/>
    <property type="match status" value="1"/>
</dbReference>
<dbReference type="PIRSF" id="PIRSF000390">
    <property type="entry name" value="PLP_StrS"/>
    <property type="match status" value="1"/>
</dbReference>
<evidence type="ECO:0000256" key="1">
    <source>
        <dbReference type="RuleBase" id="RU004508"/>
    </source>
</evidence>
<dbReference type="Gene3D" id="3.40.640.10">
    <property type="entry name" value="Type I PLP-dependent aspartate aminotransferase-like (Major domain)"/>
    <property type="match status" value="1"/>
</dbReference>
<comment type="caution">
    <text evidence="2">The sequence shown here is derived from an EMBL/GenBank/DDBJ whole genome shotgun (WGS) entry which is preliminary data.</text>
</comment>
<dbReference type="InterPro" id="IPR015424">
    <property type="entry name" value="PyrdxlP-dep_Trfase"/>
</dbReference>
<keyword evidence="1" id="KW-0663">Pyridoxal phosphate</keyword>
<dbReference type="InterPro" id="IPR015422">
    <property type="entry name" value="PyrdxlP-dep_Trfase_small"/>
</dbReference>
<dbReference type="EMBL" id="REFG01000013">
    <property type="protein sequence ID" value="RMA68755.1"/>
    <property type="molecule type" value="Genomic_DNA"/>
</dbReference>
<sequence>MVFIKPILLDAPNLGELEKKYLCDCIDSTVVSSVGENIRIFENKFAEYLKAKKAVSTQSGTAAIHLALYELGIGPGDEVIVPVLTFVATVNPIKYVGATPVFVDVDPETWNIDPNEIEKHITNKTKAIIPVHLYGNPCDMNKIMEISKKYNIPVLEDATESLGATYKDKFTGTFGEINAFSFNGNKIMTTGGGGMIVTNDEKKAEHLKFLVNQAKDNNTDHYFHPEIGFNYRMTNLEASLGLAQFERLPGFLNKKRKFAEIYKQGFENNEKITFQKSYEGAISSYWLPSIKVESHKTIPEIQKELKEKGIPTRRIFPPIVEFPPYKEYKKEEYKNAYEIYKKGLNLPGSTMNDEEQIEYIVEVLNNV</sequence>
<reference evidence="2 3" key="1">
    <citation type="submission" date="2018-10" db="EMBL/GenBank/DDBJ databases">
        <title>Genomic Encyclopedia of Type Strains, Phase IV (KMG-IV): sequencing the most valuable type-strain genomes for metagenomic binning, comparative biology and taxonomic classification.</title>
        <authorList>
            <person name="Goeker M."/>
        </authorList>
    </citation>
    <scope>NUCLEOTIDE SEQUENCE [LARGE SCALE GENOMIC DNA]</scope>
    <source>
        <strain evidence="2 3">DSM 13574</strain>
    </source>
</reference>
<evidence type="ECO:0000313" key="2">
    <source>
        <dbReference type="EMBL" id="RMA68755.1"/>
    </source>
</evidence>